<gene>
    <name evidence="4" type="ORF">LL253_00265</name>
</gene>
<name>A0ABS8GYD4_9SPHN</name>
<proteinExistence type="inferred from homology"/>
<dbReference type="PANTHER" id="PTHR43000">
    <property type="entry name" value="DTDP-D-GLUCOSE 4,6-DEHYDRATASE-RELATED"/>
    <property type="match status" value="1"/>
</dbReference>
<organism evidence="4 5">
    <name type="scientific">Sphingobium soli</name>
    <dbReference type="NCBI Taxonomy" id="1591116"/>
    <lineage>
        <taxon>Bacteria</taxon>
        <taxon>Pseudomonadati</taxon>
        <taxon>Pseudomonadota</taxon>
        <taxon>Alphaproteobacteria</taxon>
        <taxon>Sphingomonadales</taxon>
        <taxon>Sphingomonadaceae</taxon>
        <taxon>Sphingobium</taxon>
    </lineage>
</organism>
<dbReference type="Proteomes" id="UP001198830">
    <property type="component" value="Unassembled WGS sequence"/>
</dbReference>
<evidence type="ECO:0000256" key="2">
    <source>
        <dbReference type="ARBA" id="ARBA00007637"/>
    </source>
</evidence>
<comment type="caution">
    <text evidence="4">The sequence shown here is derived from an EMBL/GenBank/DDBJ whole genome shotgun (WGS) entry which is preliminary data.</text>
</comment>
<evidence type="ECO:0000256" key="1">
    <source>
        <dbReference type="ARBA" id="ARBA00005125"/>
    </source>
</evidence>
<keyword evidence="4" id="KW-0456">Lyase</keyword>
<dbReference type="RefSeq" id="WP_228225791.1">
    <property type="nucleotide sequence ID" value="NZ_JAJGNP010000001.1"/>
</dbReference>
<comment type="pathway">
    <text evidence="1">Bacterial outer membrane biogenesis; LPS O-antigen biosynthesis.</text>
</comment>
<dbReference type="EMBL" id="JAJGNP010000001">
    <property type="protein sequence ID" value="MCC4231118.1"/>
    <property type="molecule type" value="Genomic_DNA"/>
</dbReference>
<dbReference type="Pfam" id="PF01370">
    <property type="entry name" value="Epimerase"/>
    <property type="match status" value="1"/>
</dbReference>
<dbReference type="EC" id="4.2.1.47" evidence="4"/>
<dbReference type="Gene3D" id="3.90.25.10">
    <property type="entry name" value="UDP-galactose 4-epimerase, domain 1"/>
    <property type="match status" value="1"/>
</dbReference>
<evidence type="ECO:0000313" key="5">
    <source>
        <dbReference type="Proteomes" id="UP001198830"/>
    </source>
</evidence>
<dbReference type="InterPro" id="IPR036291">
    <property type="entry name" value="NAD(P)-bd_dom_sf"/>
</dbReference>
<keyword evidence="5" id="KW-1185">Reference proteome</keyword>
<comment type="similarity">
    <text evidence="2">Belongs to the NAD(P)-dependent epimerase/dehydratase family.</text>
</comment>
<dbReference type="Gene3D" id="3.40.50.720">
    <property type="entry name" value="NAD(P)-binding Rossmann-like Domain"/>
    <property type="match status" value="1"/>
</dbReference>
<evidence type="ECO:0000259" key="3">
    <source>
        <dbReference type="Pfam" id="PF01370"/>
    </source>
</evidence>
<dbReference type="InterPro" id="IPR001509">
    <property type="entry name" value="Epimerase_deHydtase"/>
</dbReference>
<feature type="domain" description="NAD-dependent epimerase/dehydratase" evidence="3">
    <location>
        <begin position="5"/>
        <end position="231"/>
    </location>
</feature>
<reference evidence="4 5" key="1">
    <citation type="submission" date="2021-10" db="EMBL/GenBank/DDBJ databases">
        <title>The diversity and Nitrogen Metabolism of Culturable Nitrate-Utilizing Bacteria Within the Oxygen Minimum Zone of the Changjiang (Yangtze River)Estuary.</title>
        <authorList>
            <person name="Zhang D."/>
            <person name="Zheng J."/>
            <person name="Liu S."/>
            <person name="He W."/>
        </authorList>
    </citation>
    <scope>NUCLEOTIDE SEQUENCE [LARGE SCALE GENOMIC DNA]</scope>
    <source>
        <strain evidence="4 5">FXH275-2</strain>
    </source>
</reference>
<accession>A0ABS8GYD4</accession>
<dbReference type="GO" id="GO:0008446">
    <property type="term" value="F:GDP-mannose 4,6-dehydratase activity"/>
    <property type="evidence" value="ECO:0007669"/>
    <property type="project" value="UniProtKB-EC"/>
</dbReference>
<sequence length="299" mass="32213">MTTTLITGAAGFTGRYLARRLANGGHRVVALLREPTALAEAGVAESHVCDLTDATGLHAIMRRVQPDHIIHLAAIAFVAHDDLADMYQSNIVGLRNLLGAANCLDRQPRSILVASSANIYGNGRPGRLSEDVPPAPANDYGVTKAAGEMICRLFERRLPIIVTRPFNYTGVGQSPSFLIPKIVDHVRHHAPDIELGNLDVARDFSDVRMVVDAYARLIEEPAAIGGTFNVCSGEATSLGQLLDSIRRLSGHDFAVRVNPAFVRADEVKTLCGDAARIEAVIGPLARVPLDETLQWMLTA</sequence>
<protein>
    <submittedName>
        <fullName evidence="4">GDP-mannose 4,6-dehydratase</fullName>
        <ecNumber evidence="4">4.2.1.47</ecNumber>
    </submittedName>
</protein>
<evidence type="ECO:0000313" key="4">
    <source>
        <dbReference type="EMBL" id="MCC4231118.1"/>
    </source>
</evidence>
<dbReference type="SUPFAM" id="SSF51735">
    <property type="entry name" value="NAD(P)-binding Rossmann-fold domains"/>
    <property type="match status" value="1"/>
</dbReference>